<accession>A0A0R2RJ34</accession>
<evidence type="ECO:0000313" key="3">
    <source>
        <dbReference type="EMBL" id="KRO62590.1"/>
    </source>
</evidence>
<evidence type="ECO:0000256" key="1">
    <source>
        <dbReference type="SAM" id="MobiDB-lite"/>
    </source>
</evidence>
<feature type="compositionally biased region" description="Low complexity" evidence="1">
    <location>
        <begin position="36"/>
        <end position="46"/>
    </location>
</feature>
<keyword evidence="2" id="KW-0812">Transmembrane</keyword>
<feature type="transmembrane region" description="Helical" evidence="2">
    <location>
        <begin position="6"/>
        <end position="28"/>
    </location>
</feature>
<sequence>MARRSPSGNLFVGLVAGVLILVGVALYLRDRGLLQLPQPTQPAPAQRAEDLAKKYPDAEVFTTPKTATPEDKKKR</sequence>
<dbReference type="AlphaFoldDB" id="A0A0R2RJ34"/>
<name>A0A0R2RJ34_9BACT</name>
<feature type="compositionally biased region" description="Basic and acidic residues" evidence="1">
    <location>
        <begin position="47"/>
        <end position="57"/>
    </location>
</feature>
<dbReference type="EMBL" id="LIBO01000055">
    <property type="protein sequence ID" value="KRO62590.1"/>
    <property type="molecule type" value="Genomic_DNA"/>
</dbReference>
<comment type="caution">
    <text evidence="3">The sequence shown here is derived from an EMBL/GenBank/DDBJ whole genome shotgun (WGS) entry which is preliminary data.</text>
</comment>
<evidence type="ECO:0000256" key="2">
    <source>
        <dbReference type="SAM" id="Phobius"/>
    </source>
</evidence>
<dbReference type="Proteomes" id="UP000051269">
    <property type="component" value="Unassembled WGS sequence"/>
</dbReference>
<gene>
    <name evidence="3" type="ORF">ABR82_03880</name>
</gene>
<organism evidence="3 4">
    <name type="scientific">Verrucomicrobia subdivision 6 bacterium BACL9 MAG-120507-bin52</name>
    <dbReference type="NCBI Taxonomy" id="1655590"/>
    <lineage>
        <taxon>Bacteria</taxon>
        <taxon>Pseudomonadati</taxon>
        <taxon>Verrucomicrobiota</taxon>
        <taxon>Verrucomicrobiia</taxon>
        <taxon>Verrucomicrobiales</taxon>
        <taxon>Verrucomicrobia subdivision 6</taxon>
    </lineage>
</organism>
<feature type="region of interest" description="Disordered" evidence="1">
    <location>
        <begin position="36"/>
        <end position="75"/>
    </location>
</feature>
<evidence type="ECO:0000313" key="4">
    <source>
        <dbReference type="Proteomes" id="UP000051269"/>
    </source>
</evidence>
<keyword evidence="2" id="KW-0472">Membrane</keyword>
<protein>
    <submittedName>
        <fullName evidence="3">Uncharacterized protein</fullName>
    </submittedName>
</protein>
<keyword evidence="2" id="KW-1133">Transmembrane helix</keyword>
<reference evidence="3 4" key="1">
    <citation type="submission" date="2015-10" db="EMBL/GenBank/DDBJ databases">
        <title>Metagenome-Assembled Genomes uncover a global brackish microbiome.</title>
        <authorList>
            <person name="Hugerth L.W."/>
            <person name="Larsson J."/>
            <person name="Alneberg J."/>
            <person name="Lindh M.V."/>
            <person name="Legrand C."/>
            <person name="Pinhassi J."/>
            <person name="Andersson A.F."/>
        </authorList>
    </citation>
    <scope>NUCLEOTIDE SEQUENCE [LARGE SCALE GENOMIC DNA]</scope>
    <source>
        <strain evidence="3">BACL18 MAG-120507-bin52</strain>
    </source>
</reference>
<proteinExistence type="predicted"/>